<name>A0A098LFN2_9BACT</name>
<dbReference type="Pfam" id="PF00589">
    <property type="entry name" value="Phage_integrase"/>
    <property type="match status" value="1"/>
</dbReference>
<dbReference type="InterPro" id="IPR002104">
    <property type="entry name" value="Integrase_catalytic"/>
</dbReference>
<keyword evidence="1" id="KW-0159">Chromosome partition</keyword>
<dbReference type="InterPro" id="IPR010998">
    <property type="entry name" value="Integrase_recombinase_N"/>
</dbReference>
<dbReference type="eggNOG" id="COG4974">
    <property type="taxonomic scope" value="Bacteria"/>
</dbReference>
<feature type="domain" description="Tyr recombinase" evidence="6">
    <location>
        <begin position="98"/>
        <end position="282"/>
    </location>
</feature>
<keyword evidence="4" id="KW-0233">DNA recombination</keyword>
<keyword evidence="9" id="KW-1185">Reference proteome</keyword>
<dbReference type="OrthoDB" id="1407105at2"/>
<evidence type="ECO:0000256" key="3">
    <source>
        <dbReference type="ARBA" id="ARBA00023125"/>
    </source>
</evidence>
<evidence type="ECO:0000256" key="4">
    <source>
        <dbReference type="ARBA" id="ARBA00023172"/>
    </source>
</evidence>
<dbReference type="AlphaFoldDB" id="A0A098LFN2"/>
<dbReference type="PANTHER" id="PTHR30349:SF81">
    <property type="entry name" value="TYROSINE RECOMBINASE XERC"/>
    <property type="match status" value="1"/>
</dbReference>
<dbReference type="RefSeq" id="WP_045464609.1">
    <property type="nucleotide sequence ID" value="NZ_BBLT01000005.1"/>
</dbReference>
<dbReference type="InterPro" id="IPR044068">
    <property type="entry name" value="CB"/>
</dbReference>
<reference evidence="8 9" key="1">
    <citation type="submission" date="2014-09" db="EMBL/GenBank/DDBJ databases">
        <title>Sporocytophaga myxococcoides PG-01 genome sequencing.</title>
        <authorList>
            <person name="Liu L."/>
            <person name="Gao P.J."/>
            <person name="Chen G.J."/>
            <person name="Wang L.S."/>
        </authorList>
    </citation>
    <scope>NUCLEOTIDE SEQUENCE [LARGE SCALE GENOMIC DNA]</scope>
    <source>
        <strain evidence="8 9">PG-01</strain>
    </source>
</reference>
<dbReference type="GO" id="GO:0015074">
    <property type="term" value="P:DNA integration"/>
    <property type="evidence" value="ECO:0007669"/>
    <property type="project" value="UniProtKB-KW"/>
</dbReference>
<dbReference type="PANTHER" id="PTHR30349">
    <property type="entry name" value="PHAGE INTEGRASE-RELATED"/>
    <property type="match status" value="1"/>
</dbReference>
<evidence type="ECO:0000259" key="7">
    <source>
        <dbReference type="PROSITE" id="PS51900"/>
    </source>
</evidence>
<dbReference type="PROSITE" id="PS51900">
    <property type="entry name" value="CB"/>
    <property type="match status" value="1"/>
</dbReference>
<dbReference type="Gene3D" id="1.10.443.10">
    <property type="entry name" value="Intergrase catalytic core"/>
    <property type="match status" value="1"/>
</dbReference>
<dbReference type="InterPro" id="IPR013762">
    <property type="entry name" value="Integrase-like_cat_sf"/>
</dbReference>
<dbReference type="InterPro" id="IPR004107">
    <property type="entry name" value="Integrase_SAM-like_N"/>
</dbReference>
<dbReference type="GO" id="GO:0003677">
    <property type="term" value="F:DNA binding"/>
    <property type="evidence" value="ECO:0007669"/>
    <property type="project" value="UniProtKB-UniRule"/>
</dbReference>
<keyword evidence="2" id="KW-0229">DNA integration</keyword>
<dbReference type="InterPro" id="IPR050090">
    <property type="entry name" value="Tyrosine_recombinase_XerCD"/>
</dbReference>
<evidence type="ECO:0000256" key="1">
    <source>
        <dbReference type="ARBA" id="ARBA00022829"/>
    </source>
</evidence>
<sequence length="288" mass="33609">MKTLEEYLKSRYTAKTAQSYKREIEIYQGNNPAADKARYQDIVNYIGSLRTRYRNPQTLSRILSSIKAYYDFLSSTGKRKDNPGKAIRLRDKQSKDIQLQDLFTTEELEQLLNRKERYNALEYRNKVLMSLLIYQALKPEEITQFRADEINLSRATVYIRGSGKNNSRELTLKPTQIILFHHYQTEIRPKLLKGTQSDIFIIGHRGGPMKGENITKHVKRSFRMHYNPRKVNCQTIRQSVITNLLSAGNDLRIVQVFAGHKYPSTTEKYKQTNVEALKSAIQSYHPIR</sequence>
<gene>
    <name evidence="8" type="ORF">MYP_3000</name>
</gene>
<dbReference type="STRING" id="153721.MYP_3000"/>
<comment type="caution">
    <text evidence="8">The sequence shown here is derived from an EMBL/GenBank/DDBJ whole genome shotgun (WGS) entry which is preliminary data.</text>
</comment>
<evidence type="ECO:0000256" key="2">
    <source>
        <dbReference type="ARBA" id="ARBA00022908"/>
    </source>
</evidence>
<dbReference type="Proteomes" id="UP000030185">
    <property type="component" value="Unassembled WGS sequence"/>
</dbReference>
<evidence type="ECO:0000259" key="6">
    <source>
        <dbReference type="PROSITE" id="PS51898"/>
    </source>
</evidence>
<dbReference type="EMBL" id="BBLT01000005">
    <property type="protein sequence ID" value="GAL85771.1"/>
    <property type="molecule type" value="Genomic_DNA"/>
</dbReference>
<dbReference type="SUPFAM" id="SSF56349">
    <property type="entry name" value="DNA breaking-rejoining enzymes"/>
    <property type="match status" value="1"/>
</dbReference>
<dbReference type="Gene3D" id="1.10.150.130">
    <property type="match status" value="1"/>
</dbReference>
<dbReference type="PROSITE" id="PS51898">
    <property type="entry name" value="TYR_RECOMBINASE"/>
    <property type="match status" value="1"/>
</dbReference>
<dbReference type="InterPro" id="IPR011010">
    <property type="entry name" value="DNA_brk_join_enz"/>
</dbReference>
<accession>A0A098LFN2</accession>
<dbReference type="Pfam" id="PF02899">
    <property type="entry name" value="Phage_int_SAM_1"/>
    <property type="match status" value="1"/>
</dbReference>
<protein>
    <submittedName>
        <fullName evidence="8">Integrase family protein</fullName>
    </submittedName>
</protein>
<evidence type="ECO:0000313" key="9">
    <source>
        <dbReference type="Proteomes" id="UP000030185"/>
    </source>
</evidence>
<evidence type="ECO:0000256" key="5">
    <source>
        <dbReference type="PROSITE-ProRule" id="PRU01248"/>
    </source>
</evidence>
<organism evidence="8 9">
    <name type="scientific">Sporocytophaga myxococcoides</name>
    <dbReference type="NCBI Taxonomy" id="153721"/>
    <lineage>
        <taxon>Bacteria</taxon>
        <taxon>Pseudomonadati</taxon>
        <taxon>Bacteroidota</taxon>
        <taxon>Cytophagia</taxon>
        <taxon>Cytophagales</taxon>
        <taxon>Cytophagaceae</taxon>
        <taxon>Sporocytophaga</taxon>
    </lineage>
</organism>
<dbReference type="GO" id="GO:0007059">
    <property type="term" value="P:chromosome segregation"/>
    <property type="evidence" value="ECO:0007669"/>
    <property type="project" value="UniProtKB-KW"/>
</dbReference>
<proteinExistence type="predicted"/>
<dbReference type="GO" id="GO:0006310">
    <property type="term" value="P:DNA recombination"/>
    <property type="evidence" value="ECO:0007669"/>
    <property type="project" value="UniProtKB-KW"/>
</dbReference>
<feature type="domain" description="Core-binding (CB)" evidence="7">
    <location>
        <begin position="1"/>
        <end position="74"/>
    </location>
</feature>
<evidence type="ECO:0000313" key="8">
    <source>
        <dbReference type="EMBL" id="GAL85771.1"/>
    </source>
</evidence>
<keyword evidence="3 5" id="KW-0238">DNA-binding</keyword>